<protein>
    <recommendedName>
        <fullName evidence="4">Lipoprotein</fullName>
    </recommendedName>
</protein>
<dbReference type="Proteomes" id="UP000184516">
    <property type="component" value="Unassembled WGS sequence"/>
</dbReference>
<organism evidence="2 3">
    <name type="scientific">Flavobacterium fluvii</name>
    <dbReference type="NCBI Taxonomy" id="468056"/>
    <lineage>
        <taxon>Bacteria</taxon>
        <taxon>Pseudomonadati</taxon>
        <taxon>Bacteroidota</taxon>
        <taxon>Flavobacteriia</taxon>
        <taxon>Flavobacteriales</taxon>
        <taxon>Flavobacteriaceae</taxon>
        <taxon>Flavobacterium</taxon>
    </lineage>
</organism>
<accession>A0A1M5MWT7</accession>
<sequence>MRKSTVLYSIISVFSALILSSCSSLDVVKGYNPIALEKTAFEVSYFSSTEMDYVYKANITIYGNELSGIFIAKKINDSTHRVVFTTEFGNKLLDFEISETDFKVNSIVDELDRKVLINTLRTDFRLLLKNSYRIKQQYDNSKSKVYLTEDAKTNNYLFISKADNKLDKIVNASKRKERINLFFTSENNIFATKIIIQHYNIKLRIELNYLQTKLN</sequence>
<keyword evidence="3" id="KW-1185">Reference proteome</keyword>
<dbReference type="RefSeq" id="WP_073371500.1">
    <property type="nucleotide sequence ID" value="NZ_FQWB01000007.1"/>
</dbReference>
<name>A0A1M5MWT7_9FLAO</name>
<keyword evidence="1" id="KW-0732">Signal</keyword>
<dbReference type="OrthoDB" id="1043955at2"/>
<dbReference type="EMBL" id="FQWB01000007">
    <property type="protein sequence ID" value="SHG81796.1"/>
    <property type="molecule type" value="Genomic_DNA"/>
</dbReference>
<evidence type="ECO:0000256" key="1">
    <source>
        <dbReference type="SAM" id="SignalP"/>
    </source>
</evidence>
<proteinExistence type="predicted"/>
<feature type="signal peptide" evidence="1">
    <location>
        <begin position="1"/>
        <end position="26"/>
    </location>
</feature>
<evidence type="ECO:0000313" key="2">
    <source>
        <dbReference type="EMBL" id="SHG81796.1"/>
    </source>
</evidence>
<dbReference type="PROSITE" id="PS51257">
    <property type="entry name" value="PROKAR_LIPOPROTEIN"/>
    <property type="match status" value="1"/>
</dbReference>
<gene>
    <name evidence="2" type="ORF">SAMN05443549_10730</name>
</gene>
<dbReference type="STRING" id="468056.SAMN05443549_10730"/>
<reference evidence="3" key="1">
    <citation type="submission" date="2016-11" db="EMBL/GenBank/DDBJ databases">
        <authorList>
            <person name="Varghese N."/>
            <person name="Submissions S."/>
        </authorList>
    </citation>
    <scope>NUCLEOTIDE SEQUENCE [LARGE SCALE GENOMIC DNA]</scope>
    <source>
        <strain evidence="3">DSM 19978</strain>
    </source>
</reference>
<feature type="chain" id="PRO_5011979646" description="Lipoprotein" evidence="1">
    <location>
        <begin position="27"/>
        <end position="215"/>
    </location>
</feature>
<dbReference type="AlphaFoldDB" id="A0A1M5MWT7"/>
<evidence type="ECO:0000313" key="3">
    <source>
        <dbReference type="Proteomes" id="UP000184516"/>
    </source>
</evidence>
<evidence type="ECO:0008006" key="4">
    <source>
        <dbReference type="Google" id="ProtNLM"/>
    </source>
</evidence>